<dbReference type="GO" id="GO:0004731">
    <property type="term" value="F:purine-nucleoside phosphorylase activity"/>
    <property type="evidence" value="ECO:0007669"/>
    <property type="project" value="UniProtKB-UniRule"/>
</dbReference>
<protein>
    <recommendedName>
        <fullName evidence="3">Pyrimidine/purine nucleoside phosphorylase</fullName>
        <ecNumber evidence="3">2.4.2.1</ecNumber>
        <ecNumber evidence="3">2.4.2.2</ecNumber>
    </recommendedName>
    <alternativeName>
        <fullName evidence="3">Adenosine phosphorylase</fullName>
    </alternativeName>
    <alternativeName>
        <fullName evidence="3">Cytidine phosphorylase</fullName>
    </alternativeName>
    <alternativeName>
        <fullName evidence="3">Guanosine phosphorylase</fullName>
    </alternativeName>
    <alternativeName>
        <fullName evidence="3">Inosine phosphorylase</fullName>
    </alternativeName>
    <alternativeName>
        <fullName evidence="3">Thymidine phosphorylase</fullName>
    </alternativeName>
    <alternativeName>
        <fullName evidence="3">Uridine phosphorylase</fullName>
    </alternativeName>
    <alternativeName>
        <fullName evidence="3">Xanthosine phosphorylase</fullName>
    </alternativeName>
</protein>
<comment type="similarity">
    <text evidence="3">Belongs to the nucleoside phosphorylase PpnP family.</text>
</comment>
<dbReference type="InterPro" id="IPR014710">
    <property type="entry name" value="RmlC-like_jellyroll"/>
</dbReference>
<organism evidence="4 5">
    <name type="scientific">Thiomicrospira cyclica (strain DSM 14477 / JCM 11371 / ALM1)</name>
    <name type="common">Thioalkalimicrobium cyclicum</name>
    <dbReference type="NCBI Taxonomy" id="717773"/>
    <lineage>
        <taxon>Bacteria</taxon>
        <taxon>Pseudomonadati</taxon>
        <taxon>Pseudomonadota</taxon>
        <taxon>Gammaproteobacteria</taxon>
        <taxon>Thiotrichales</taxon>
        <taxon>Piscirickettsiaceae</taxon>
        <taxon>Thiomicrospira</taxon>
    </lineage>
</organism>
<dbReference type="SUPFAM" id="SSF51182">
    <property type="entry name" value="RmlC-like cupins"/>
    <property type="match status" value="1"/>
</dbReference>
<dbReference type="GO" id="GO:0004850">
    <property type="term" value="F:uridine phosphorylase activity"/>
    <property type="evidence" value="ECO:0007669"/>
    <property type="project" value="RHEA"/>
</dbReference>
<dbReference type="InterPro" id="IPR011051">
    <property type="entry name" value="RmlC_Cupin_sf"/>
</dbReference>
<evidence type="ECO:0000256" key="1">
    <source>
        <dbReference type="ARBA" id="ARBA00022676"/>
    </source>
</evidence>
<comment type="catalytic activity">
    <reaction evidence="3">
        <text>cytidine + phosphate = cytosine + alpha-D-ribose 1-phosphate</text>
        <dbReference type="Rhea" id="RHEA:52540"/>
        <dbReference type="ChEBI" id="CHEBI:16040"/>
        <dbReference type="ChEBI" id="CHEBI:17562"/>
        <dbReference type="ChEBI" id="CHEBI:43474"/>
        <dbReference type="ChEBI" id="CHEBI:57720"/>
        <dbReference type="EC" id="2.4.2.2"/>
    </reaction>
</comment>
<dbReference type="KEGG" id="tcy:Thicy_0443"/>
<dbReference type="eggNOG" id="COG3123">
    <property type="taxonomic scope" value="Bacteria"/>
</dbReference>
<comment type="catalytic activity">
    <reaction evidence="3">
        <text>adenosine + phosphate = alpha-D-ribose 1-phosphate + adenine</text>
        <dbReference type="Rhea" id="RHEA:27642"/>
        <dbReference type="ChEBI" id="CHEBI:16335"/>
        <dbReference type="ChEBI" id="CHEBI:16708"/>
        <dbReference type="ChEBI" id="CHEBI:43474"/>
        <dbReference type="ChEBI" id="CHEBI:57720"/>
        <dbReference type="EC" id="2.4.2.1"/>
    </reaction>
</comment>
<dbReference type="OrthoDB" id="9793848at2"/>
<dbReference type="AlphaFoldDB" id="F6DBA9"/>
<dbReference type="HAMAP" id="MF_01537">
    <property type="entry name" value="Nucleos_phosphorylase_PpnP"/>
    <property type="match status" value="1"/>
</dbReference>
<dbReference type="PANTHER" id="PTHR36540:SF1">
    <property type="entry name" value="PYRIMIDINE_PURINE NUCLEOSIDE PHOSPHORYLASE"/>
    <property type="match status" value="1"/>
</dbReference>
<proteinExistence type="inferred from homology"/>
<keyword evidence="1 3" id="KW-0328">Glycosyltransferase</keyword>
<keyword evidence="5" id="KW-1185">Reference proteome</keyword>
<comment type="catalytic activity">
    <reaction evidence="3">
        <text>uridine + phosphate = alpha-D-ribose 1-phosphate + uracil</text>
        <dbReference type="Rhea" id="RHEA:24388"/>
        <dbReference type="ChEBI" id="CHEBI:16704"/>
        <dbReference type="ChEBI" id="CHEBI:17568"/>
        <dbReference type="ChEBI" id="CHEBI:43474"/>
        <dbReference type="ChEBI" id="CHEBI:57720"/>
        <dbReference type="EC" id="2.4.2.2"/>
    </reaction>
</comment>
<evidence type="ECO:0000256" key="3">
    <source>
        <dbReference type="HAMAP-Rule" id="MF_01537"/>
    </source>
</evidence>
<dbReference type="EMBL" id="CP002776">
    <property type="protein sequence ID" value="AEG31217.1"/>
    <property type="molecule type" value="Genomic_DNA"/>
</dbReference>
<dbReference type="EC" id="2.4.2.2" evidence="3"/>
<comment type="function">
    <text evidence="3">Catalyzes the phosphorolysis of diverse nucleosides, yielding D-ribose 1-phosphate and the respective free bases. Can use uridine, adenosine, guanosine, cytidine, thymidine, inosine and xanthosine as substrates. Also catalyzes the reverse reactions.</text>
</comment>
<dbReference type="CDD" id="cd20296">
    <property type="entry name" value="cupin_PpnP-like"/>
    <property type="match status" value="1"/>
</dbReference>
<dbReference type="HOGENOM" id="CLU_157874_1_0_6"/>
<comment type="catalytic activity">
    <reaction evidence="3">
        <text>xanthosine + phosphate = alpha-D-ribose 1-phosphate + xanthine</text>
        <dbReference type="Rhea" id="RHEA:27638"/>
        <dbReference type="ChEBI" id="CHEBI:17712"/>
        <dbReference type="ChEBI" id="CHEBI:18107"/>
        <dbReference type="ChEBI" id="CHEBI:43474"/>
        <dbReference type="ChEBI" id="CHEBI:57720"/>
        <dbReference type="EC" id="2.4.2.1"/>
    </reaction>
</comment>
<accession>F6DBA9</accession>
<name>F6DBA9_THICA</name>
<dbReference type="PANTHER" id="PTHR36540">
    <property type="entry name" value="PYRIMIDINE/PURINE NUCLEOSIDE PHOSPHORYLASE"/>
    <property type="match status" value="1"/>
</dbReference>
<dbReference type="GO" id="GO:0047975">
    <property type="term" value="F:guanosine phosphorylase activity"/>
    <property type="evidence" value="ECO:0007669"/>
    <property type="project" value="RHEA"/>
</dbReference>
<dbReference type="STRING" id="717773.Thicy_0443"/>
<evidence type="ECO:0000256" key="2">
    <source>
        <dbReference type="ARBA" id="ARBA00022679"/>
    </source>
</evidence>
<comment type="catalytic activity">
    <reaction evidence="3">
        <text>a purine D-ribonucleoside + phosphate = a purine nucleobase + alpha-D-ribose 1-phosphate</text>
        <dbReference type="Rhea" id="RHEA:19805"/>
        <dbReference type="ChEBI" id="CHEBI:26386"/>
        <dbReference type="ChEBI" id="CHEBI:43474"/>
        <dbReference type="ChEBI" id="CHEBI:57720"/>
        <dbReference type="ChEBI" id="CHEBI:142355"/>
        <dbReference type="EC" id="2.4.2.1"/>
    </reaction>
</comment>
<dbReference type="Pfam" id="PF06865">
    <property type="entry name" value="Ppnp"/>
    <property type="match status" value="1"/>
</dbReference>
<dbReference type="GO" id="GO:0005829">
    <property type="term" value="C:cytosol"/>
    <property type="evidence" value="ECO:0007669"/>
    <property type="project" value="TreeGrafter"/>
</dbReference>
<comment type="catalytic activity">
    <reaction evidence="3">
        <text>guanosine + phosphate = alpha-D-ribose 1-phosphate + guanine</text>
        <dbReference type="Rhea" id="RHEA:13233"/>
        <dbReference type="ChEBI" id="CHEBI:16235"/>
        <dbReference type="ChEBI" id="CHEBI:16750"/>
        <dbReference type="ChEBI" id="CHEBI:43474"/>
        <dbReference type="ChEBI" id="CHEBI:57720"/>
        <dbReference type="EC" id="2.4.2.1"/>
    </reaction>
</comment>
<dbReference type="RefSeq" id="WP_013834998.1">
    <property type="nucleotide sequence ID" value="NC_015581.1"/>
</dbReference>
<dbReference type="Proteomes" id="UP000009232">
    <property type="component" value="Chromosome"/>
</dbReference>
<gene>
    <name evidence="3" type="primary">ppnP</name>
    <name evidence="4" type="ordered locus">Thicy_0443</name>
</gene>
<dbReference type="InterPro" id="IPR009664">
    <property type="entry name" value="Ppnp"/>
</dbReference>
<evidence type="ECO:0000313" key="4">
    <source>
        <dbReference type="EMBL" id="AEG31217.1"/>
    </source>
</evidence>
<comment type="catalytic activity">
    <reaction evidence="3">
        <text>thymidine + phosphate = 2-deoxy-alpha-D-ribose 1-phosphate + thymine</text>
        <dbReference type="Rhea" id="RHEA:16037"/>
        <dbReference type="ChEBI" id="CHEBI:17748"/>
        <dbReference type="ChEBI" id="CHEBI:17821"/>
        <dbReference type="ChEBI" id="CHEBI:43474"/>
        <dbReference type="ChEBI" id="CHEBI:57259"/>
        <dbReference type="EC" id="2.4.2.2"/>
    </reaction>
</comment>
<dbReference type="EC" id="2.4.2.1" evidence="3"/>
<dbReference type="Gene3D" id="2.60.120.10">
    <property type="entry name" value="Jelly Rolls"/>
    <property type="match status" value="1"/>
</dbReference>
<sequence length="103" mass="11276">MSQFDNVTVLKAANIYFDGKVTSRVVNFGDGSRKTLGIMMPGDYEFGTDEDELMEIMAGEVEVLLPGSTDWQTIKAGESFNVAAHAKFGIKVKSVTDYCCSYS</sequence>
<evidence type="ECO:0000313" key="5">
    <source>
        <dbReference type="Proteomes" id="UP000009232"/>
    </source>
</evidence>
<dbReference type="FunFam" id="2.60.120.10:FF:000016">
    <property type="entry name" value="Pyrimidine/purine nucleoside phosphorylase"/>
    <property type="match status" value="1"/>
</dbReference>
<dbReference type="GO" id="GO:0009032">
    <property type="term" value="F:thymidine phosphorylase activity"/>
    <property type="evidence" value="ECO:0007669"/>
    <property type="project" value="RHEA"/>
</dbReference>
<comment type="catalytic activity">
    <reaction evidence="3">
        <text>inosine + phosphate = alpha-D-ribose 1-phosphate + hypoxanthine</text>
        <dbReference type="Rhea" id="RHEA:27646"/>
        <dbReference type="ChEBI" id="CHEBI:17368"/>
        <dbReference type="ChEBI" id="CHEBI:17596"/>
        <dbReference type="ChEBI" id="CHEBI:43474"/>
        <dbReference type="ChEBI" id="CHEBI:57720"/>
        <dbReference type="EC" id="2.4.2.1"/>
    </reaction>
</comment>
<reference evidence="4 5" key="1">
    <citation type="submission" date="2011-05" db="EMBL/GenBank/DDBJ databases">
        <title>Complete sequence of Thioalkalimicrobium cyclicum ALM1.</title>
        <authorList>
            <consortium name="US DOE Joint Genome Institute"/>
            <person name="Lucas S."/>
            <person name="Han J."/>
            <person name="Lapidus A."/>
            <person name="Cheng J.-F."/>
            <person name="Goodwin L."/>
            <person name="Pitluck S."/>
            <person name="Peters L."/>
            <person name="Mikhailova N."/>
            <person name="Davenport K."/>
            <person name="Han C."/>
            <person name="Tapia R."/>
            <person name="Land M."/>
            <person name="Hauser L."/>
            <person name="Kyrpides N."/>
            <person name="Ivanova N."/>
            <person name="Pagani I."/>
            <person name="Kappler U."/>
            <person name="Woyke T."/>
        </authorList>
    </citation>
    <scope>NUCLEOTIDE SEQUENCE [LARGE SCALE GENOMIC DNA]</scope>
    <source>
        <strain evidence="5">DSM 14477 / JCM 11371 / ALM1</strain>
    </source>
</reference>
<keyword evidence="2 3" id="KW-0808">Transferase</keyword>